<proteinExistence type="inferred from homology"/>
<evidence type="ECO:0000259" key="4">
    <source>
        <dbReference type="Pfam" id="PF13556"/>
    </source>
</evidence>
<evidence type="ECO:0000259" key="5">
    <source>
        <dbReference type="Pfam" id="PF17853"/>
    </source>
</evidence>
<feature type="domain" description="PucR C-terminal helix-turn-helix" evidence="4">
    <location>
        <begin position="504"/>
        <end position="561"/>
    </location>
</feature>
<comment type="caution">
    <text evidence="6">The sequence shown here is derived from an EMBL/GenBank/DDBJ whole genome shotgun (WGS) entry which is preliminary data.</text>
</comment>
<dbReference type="PANTHER" id="PTHR33744">
    <property type="entry name" value="CARBOHYDRATE DIACID REGULATOR"/>
    <property type="match status" value="1"/>
</dbReference>
<evidence type="ECO:0000256" key="2">
    <source>
        <dbReference type="SAM" id="MobiDB-lite"/>
    </source>
</evidence>
<accession>A0A8J3A5X8</accession>
<keyword evidence="7" id="KW-1185">Reference proteome</keyword>
<evidence type="ECO:0000256" key="1">
    <source>
        <dbReference type="ARBA" id="ARBA00006754"/>
    </source>
</evidence>
<dbReference type="EMBL" id="BMHA01000002">
    <property type="protein sequence ID" value="GGI04054.1"/>
    <property type="molecule type" value="Genomic_DNA"/>
</dbReference>
<dbReference type="PANTHER" id="PTHR33744:SF1">
    <property type="entry name" value="DNA-BINDING TRANSCRIPTIONAL ACTIVATOR ADER"/>
    <property type="match status" value="1"/>
</dbReference>
<feature type="region of interest" description="Disordered" evidence="2">
    <location>
        <begin position="385"/>
        <end position="410"/>
    </location>
</feature>
<comment type="similarity">
    <text evidence="1">Belongs to the CdaR family.</text>
</comment>
<dbReference type="InterPro" id="IPR042070">
    <property type="entry name" value="PucR_C-HTH_sf"/>
</dbReference>
<dbReference type="Pfam" id="PF13556">
    <property type="entry name" value="HTH_30"/>
    <property type="match status" value="1"/>
</dbReference>
<dbReference type="Proteomes" id="UP000650511">
    <property type="component" value="Unassembled WGS sequence"/>
</dbReference>
<dbReference type="InterPro" id="IPR051448">
    <property type="entry name" value="CdaR-like_regulators"/>
</dbReference>
<evidence type="ECO:0000259" key="3">
    <source>
        <dbReference type="Pfam" id="PF07905"/>
    </source>
</evidence>
<feature type="region of interest" description="Disordered" evidence="2">
    <location>
        <begin position="1"/>
        <end position="24"/>
    </location>
</feature>
<protein>
    <submittedName>
        <fullName evidence="6">Transcriptional regulator</fullName>
    </submittedName>
</protein>
<name>A0A8J3A5X8_9ACTN</name>
<dbReference type="InterPro" id="IPR041522">
    <property type="entry name" value="CdaR_GGDEF"/>
</dbReference>
<dbReference type="Pfam" id="PF17853">
    <property type="entry name" value="GGDEF_2"/>
    <property type="match status" value="1"/>
</dbReference>
<dbReference type="InterPro" id="IPR025736">
    <property type="entry name" value="PucR_C-HTH_dom"/>
</dbReference>
<sequence length="572" mass="60410">MGTTESGATAPETRRSGQYAPAVLDPKGPVPLWPSELLADPGLGLELVAGRAGLDRRGPIRWAHIADTPDPTPWLEGGELLLTTGLGVKDSPSLQQRLIAGLAGRGVVAVGFGTGVSLEEVPATMVAACDSAALPLFTVPYEVPFLAVTRRVSRAVFEEHFATLRSAVTLHRQVLAAVVADHGLRGVLATVGRAMPTTALLAFDFAGAELARHDPDGRLDGLAPELLWKAAAAEGPAATLPDGQLVTSATVRIGQELEAVVAVVTAESLIEHQTLLFEQGVAGVSLERARRRSVREAQRARVDELLEEVAAGRDTPGLVARALRRLGVPPPAAYRVLAVARPDGVGDAQLAAVVEDALLPFGRPVVGRLAETWFALVPVPADTDAGGHDARAHDHDGRDTDDGPTGGDHPDAATRIVEALRARGWPRPRVGRSRVKTGAEALRAAIREASVALRVDDGTAVHDVDQLGLSGLLAGIRDDLGATDFVTSVLGPVLDHDAREATRLVDTLRAYLAHGCRPGPAAAELCVHRHTLTYRLDRIRELTGRDPRGGDHLLEYGLALELHARTTAREPT</sequence>
<organism evidence="6 7">
    <name type="scientific">Egicoccus halophilus</name>
    <dbReference type="NCBI Taxonomy" id="1670830"/>
    <lineage>
        <taxon>Bacteria</taxon>
        <taxon>Bacillati</taxon>
        <taxon>Actinomycetota</taxon>
        <taxon>Nitriliruptoria</taxon>
        <taxon>Egicoccales</taxon>
        <taxon>Egicoccaceae</taxon>
        <taxon>Egicoccus</taxon>
    </lineage>
</organism>
<feature type="compositionally biased region" description="Basic and acidic residues" evidence="2">
    <location>
        <begin position="385"/>
        <end position="401"/>
    </location>
</feature>
<dbReference type="InterPro" id="IPR012914">
    <property type="entry name" value="PucR_dom"/>
</dbReference>
<feature type="domain" description="CdaR GGDEF-like" evidence="5">
    <location>
        <begin position="312"/>
        <end position="455"/>
    </location>
</feature>
<gene>
    <name evidence="6" type="ORF">GCM10011354_07140</name>
</gene>
<dbReference type="Gene3D" id="1.10.10.2840">
    <property type="entry name" value="PucR C-terminal helix-turn-helix domain"/>
    <property type="match status" value="1"/>
</dbReference>
<dbReference type="AlphaFoldDB" id="A0A8J3A5X8"/>
<reference evidence="6" key="2">
    <citation type="submission" date="2020-09" db="EMBL/GenBank/DDBJ databases">
        <authorList>
            <person name="Sun Q."/>
            <person name="Zhou Y."/>
        </authorList>
    </citation>
    <scope>NUCLEOTIDE SEQUENCE</scope>
    <source>
        <strain evidence="6">CGMCC 1.14988</strain>
    </source>
</reference>
<feature type="domain" description="Purine catabolism PurC-like" evidence="3">
    <location>
        <begin position="36"/>
        <end position="155"/>
    </location>
</feature>
<reference evidence="6" key="1">
    <citation type="journal article" date="2014" name="Int. J. Syst. Evol. Microbiol.">
        <title>Complete genome sequence of Corynebacterium casei LMG S-19264T (=DSM 44701T), isolated from a smear-ripened cheese.</title>
        <authorList>
            <consortium name="US DOE Joint Genome Institute (JGI-PGF)"/>
            <person name="Walter F."/>
            <person name="Albersmeier A."/>
            <person name="Kalinowski J."/>
            <person name="Ruckert C."/>
        </authorList>
    </citation>
    <scope>NUCLEOTIDE SEQUENCE</scope>
    <source>
        <strain evidence="6">CGMCC 1.14988</strain>
    </source>
</reference>
<evidence type="ECO:0000313" key="6">
    <source>
        <dbReference type="EMBL" id="GGI04054.1"/>
    </source>
</evidence>
<evidence type="ECO:0000313" key="7">
    <source>
        <dbReference type="Proteomes" id="UP000650511"/>
    </source>
</evidence>
<dbReference type="Pfam" id="PF07905">
    <property type="entry name" value="PucR"/>
    <property type="match status" value="1"/>
</dbReference>